<dbReference type="RefSeq" id="WP_116470397.1">
    <property type="nucleotide sequence ID" value="NZ_QENQ01000001.1"/>
</dbReference>
<feature type="transmembrane region" description="Helical" evidence="1">
    <location>
        <begin position="270"/>
        <end position="289"/>
    </location>
</feature>
<evidence type="ECO:0000313" key="3">
    <source>
        <dbReference type="Proteomes" id="UP000245890"/>
    </source>
</evidence>
<feature type="transmembrane region" description="Helical" evidence="1">
    <location>
        <begin position="320"/>
        <end position="341"/>
    </location>
</feature>
<dbReference type="Proteomes" id="UP000245890">
    <property type="component" value="Unassembled WGS sequence"/>
</dbReference>
<protein>
    <submittedName>
        <fullName evidence="2">Uncharacterized protein</fullName>
    </submittedName>
</protein>
<sequence>MVTQARPLAGLVFAVEEAADRPGALVGSLPFGGMTLLEYQVRLLAGVGAEQVLVAVGRVTPAFLSAIERAGRGQLDIEIVRSAEEAAEKVLRDADVLVLADGLVTIDPVMERMAAEPHNALLVTDDAESPAAIERLDMRNCWAGIARIQAAHLAQIATMPEDYDFQSALLRVAAQSGALQVPLAPVWARAGHAVEHSAEGLAARNDSVLAALSDRRTLWADRWVFARAARYVLPQLVAREIPDWAPLVAGGVCGLGAIAATLAGWQGVGACVALLSALGLATGAAHAALRGEEPRARRIEAAVFVLFGLLIVANGWRVHLALGTAAPLLLASGALVAQLLAERVPAPRRRWWGNASAQLLLFAPFAIAGVPLVGLVAAQLYAAATLAAAIEAIRDRS</sequence>
<keyword evidence="3" id="KW-1185">Reference proteome</keyword>
<keyword evidence="1" id="KW-0812">Transmembrane</keyword>
<comment type="caution">
    <text evidence="2">The sequence shown here is derived from an EMBL/GenBank/DDBJ whole genome shotgun (WGS) entry which is preliminary data.</text>
</comment>
<keyword evidence="1" id="KW-0472">Membrane</keyword>
<dbReference type="AlphaFoldDB" id="A0A2U0SI30"/>
<evidence type="ECO:0000313" key="2">
    <source>
        <dbReference type="EMBL" id="PVX31003.1"/>
    </source>
</evidence>
<gene>
    <name evidence="2" type="ORF">DD559_18070</name>
</gene>
<dbReference type="SUPFAM" id="SSF53448">
    <property type="entry name" value="Nucleotide-diphospho-sugar transferases"/>
    <property type="match status" value="1"/>
</dbReference>
<organism evidence="2 3">
    <name type="scientific">Sphingomonas pokkalii</name>
    <dbReference type="NCBI Taxonomy" id="2175090"/>
    <lineage>
        <taxon>Bacteria</taxon>
        <taxon>Pseudomonadati</taxon>
        <taxon>Pseudomonadota</taxon>
        <taxon>Alphaproteobacteria</taxon>
        <taxon>Sphingomonadales</taxon>
        <taxon>Sphingomonadaceae</taxon>
        <taxon>Sphingomonas</taxon>
    </lineage>
</organism>
<dbReference type="OrthoDB" id="8477220at2"/>
<dbReference type="InterPro" id="IPR029044">
    <property type="entry name" value="Nucleotide-diphossugar_trans"/>
</dbReference>
<evidence type="ECO:0000256" key="1">
    <source>
        <dbReference type="SAM" id="Phobius"/>
    </source>
</evidence>
<dbReference type="EMBL" id="QENQ01000001">
    <property type="protein sequence ID" value="PVX31003.1"/>
    <property type="molecule type" value="Genomic_DNA"/>
</dbReference>
<feature type="transmembrane region" description="Helical" evidence="1">
    <location>
        <begin position="295"/>
        <end position="313"/>
    </location>
</feature>
<proteinExistence type="predicted"/>
<feature type="transmembrane region" description="Helical" evidence="1">
    <location>
        <begin position="244"/>
        <end position="263"/>
    </location>
</feature>
<keyword evidence="1" id="KW-1133">Transmembrane helix</keyword>
<name>A0A2U0SI30_9SPHN</name>
<reference evidence="2 3" key="1">
    <citation type="submission" date="2018-05" db="EMBL/GenBank/DDBJ databases">
        <title>Description of Sphingomonas pokkalii sp nov, isolated from the rhizosphere of saline tolerant pokkali rice and its draft genome analysis.</title>
        <authorList>
            <person name="Menon R."/>
            <person name="Kumari S."/>
            <person name="Rameshkumar N."/>
        </authorList>
    </citation>
    <scope>NUCLEOTIDE SEQUENCE [LARGE SCALE GENOMIC DNA]</scope>
    <source>
        <strain evidence="2 3">L3B27</strain>
    </source>
</reference>
<feature type="transmembrane region" description="Helical" evidence="1">
    <location>
        <begin position="361"/>
        <end position="390"/>
    </location>
</feature>
<accession>A0A2U0SI30</accession>